<dbReference type="PANTHER" id="PTHR11908:SF132">
    <property type="entry name" value="ALDEHYDE OXIDASE 1-RELATED"/>
    <property type="match status" value="1"/>
</dbReference>
<dbReference type="SMART" id="SM01008">
    <property type="entry name" value="Ald_Xan_dh_C"/>
    <property type="match status" value="1"/>
</dbReference>
<dbReference type="Gene3D" id="3.30.365.10">
    <property type="entry name" value="Aldehyde oxidase/xanthine dehydrogenase, molybdopterin binding domain"/>
    <property type="match status" value="4"/>
</dbReference>
<dbReference type="InterPro" id="IPR016208">
    <property type="entry name" value="Ald_Oxase/xanthine_DH-like"/>
</dbReference>
<proteinExistence type="predicted"/>
<evidence type="ECO:0000256" key="2">
    <source>
        <dbReference type="ARBA" id="ARBA00023002"/>
    </source>
</evidence>
<dbReference type="InterPro" id="IPR046867">
    <property type="entry name" value="AldOxase/xan_DH_MoCoBD2"/>
</dbReference>
<dbReference type="InterPro" id="IPR008274">
    <property type="entry name" value="AldOxase/xan_DH_MoCoBD1"/>
</dbReference>
<feature type="domain" description="Aldehyde oxidase/xanthine dehydrogenase a/b hammerhead" evidence="3">
    <location>
        <begin position="26"/>
        <end position="146"/>
    </location>
</feature>
<sequence>MTDGSTIGRFGSGREVRRIEDAGLLAGAGRFSDDISLPGQTYLGFLRSPHAHARIVSIDASEALAMPGVVSVITGADLVADGVKPLPLAPIFKRPDGSPGASPLRPGLAYEVVRFVGEAVVALVAESRAVLKDALDTIVVEYEDLPAVTGLAQAVAPDAPQVWPVATGNVAAQMRHGDAAATDAAFRAAAHIVSLDLVNQRLAPTPMEPRSSQAEYDAASDRLTLRLSSQMPSGARDTLCDAVLGIPRGKVRVVVDDVGGGFGMKTGLYPEDILVAYAARKLQRPVKWTADRIEEFLAATHGRDVESHAELALDETGRVLGYRIRTHANVGAYATTAGIIIQLMIGPWVSTSIYDIRPIDFEFTAILTNTAPTGAYRGAGRPEAIYLIERLFDAAARQLGMDPVEIRRRNLVRPEQMPYTNAMGQTYDSGKFGSIIDQAVTLADWDGFAAREAESQARGKLRGRGLASFLEWTGGNVFEERVTVQVSGDGGIEVYAATMPMGQGIATSYAQLVVDVFGVPIEKIRIVMGDTDRGQGFGSAGSRSLFTAGSAIRHASEQAVDTGRELAGDALEAAAADIEYADGVFRIAGTDRAIGLFELADRQPDRRIFIDATSTVKGPSWPNGCHICEIELDPETGTVDIVSYVSANDVGRVVNPMIVRGQLDGGAVQGIGQALGERMVYDPETGQVMTATLMDYGVPRADIIRDFVHVLDESTPCLNNPLGVKGVGELGTIGATPAVVNAVADALARAGHAEAADRLQMPLTPAVVWKALQ</sequence>
<dbReference type="GO" id="GO:0016491">
    <property type="term" value="F:oxidoreductase activity"/>
    <property type="evidence" value="ECO:0007669"/>
    <property type="project" value="UniProtKB-KW"/>
</dbReference>
<gene>
    <name evidence="4" type="ORF">P409_09490</name>
</gene>
<reference evidence="4 5" key="1">
    <citation type="submission" date="2014-01" db="EMBL/GenBank/DDBJ databases">
        <title>Genome sequence determination for a cystic fibrosis isolate, Inquilinus limosus.</title>
        <authorList>
            <person name="Pino M."/>
            <person name="Di Conza J."/>
            <person name="Gutkind G."/>
        </authorList>
    </citation>
    <scope>NUCLEOTIDE SEQUENCE [LARGE SCALE GENOMIC DNA]</scope>
    <source>
        <strain evidence="4 5">MP06</strain>
    </source>
</reference>
<accession>A0A0A0D924</accession>
<name>A0A0A0D924_9PROT</name>
<dbReference type="InterPro" id="IPR037165">
    <property type="entry name" value="AldOxase/xan_DH_Mopterin-bd_sf"/>
</dbReference>
<evidence type="ECO:0000256" key="1">
    <source>
        <dbReference type="ARBA" id="ARBA00022505"/>
    </source>
</evidence>
<dbReference type="GO" id="GO:0005506">
    <property type="term" value="F:iron ion binding"/>
    <property type="evidence" value="ECO:0007669"/>
    <property type="project" value="InterPro"/>
</dbReference>
<dbReference type="PANTHER" id="PTHR11908">
    <property type="entry name" value="XANTHINE DEHYDROGENASE"/>
    <property type="match status" value="1"/>
</dbReference>
<dbReference type="InterPro" id="IPR000674">
    <property type="entry name" value="Ald_Oxase/Xan_DH_a/b"/>
</dbReference>
<dbReference type="Gene3D" id="3.90.1170.50">
    <property type="entry name" value="Aldehyde oxidase/xanthine dehydrogenase, a/b hammerhead"/>
    <property type="match status" value="1"/>
</dbReference>
<dbReference type="EMBL" id="JANX01000084">
    <property type="protein sequence ID" value="KGM34560.1"/>
    <property type="molecule type" value="Genomic_DNA"/>
</dbReference>
<dbReference type="SUPFAM" id="SSF54665">
    <property type="entry name" value="CO dehydrogenase molybdoprotein N-domain-like"/>
    <property type="match status" value="1"/>
</dbReference>
<dbReference type="InterPro" id="IPR036856">
    <property type="entry name" value="Ald_Oxase/Xan_DH_a/b_sf"/>
</dbReference>
<keyword evidence="1" id="KW-0500">Molybdenum</keyword>
<dbReference type="RefSeq" id="WP_034834713.1">
    <property type="nucleotide sequence ID" value="NZ_JANX01000084.1"/>
</dbReference>
<protein>
    <submittedName>
        <fullName evidence="4">Carbon monoxide dehydrogenase</fullName>
    </submittedName>
</protein>
<dbReference type="Pfam" id="PF01315">
    <property type="entry name" value="Ald_Xan_dh_C"/>
    <property type="match status" value="1"/>
</dbReference>
<evidence type="ECO:0000313" key="5">
    <source>
        <dbReference type="Proteomes" id="UP000029995"/>
    </source>
</evidence>
<dbReference type="SUPFAM" id="SSF56003">
    <property type="entry name" value="Molybdenum cofactor-binding domain"/>
    <property type="match status" value="1"/>
</dbReference>
<dbReference type="Pfam" id="PF02738">
    <property type="entry name" value="MoCoBD_1"/>
    <property type="match status" value="1"/>
</dbReference>
<dbReference type="AlphaFoldDB" id="A0A0A0D924"/>
<dbReference type="Pfam" id="PF20256">
    <property type="entry name" value="MoCoBD_2"/>
    <property type="match status" value="1"/>
</dbReference>
<dbReference type="OrthoDB" id="7374166at2"/>
<evidence type="ECO:0000259" key="3">
    <source>
        <dbReference type="SMART" id="SM01008"/>
    </source>
</evidence>
<evidence type="ECO:0000313" key="4">
    <source>
        <dbReference type="EMBL" id="KGM34560.1"/>
    </source>
</evidence>
<organism evidence="4 5">
    <name type="scientific">Inquilinus limosus MP06</name>
    <dbReference type="NCBI Taxonomy" id="1398085"/>
    <lineage>
        <taxon>Bacteria</taxon>
        <taxon>Pseudomonadati</taxon>
        <taxon>Pseudomonadota</taxon>
        <taxon>Alphaproteobacteria</taxon>
        <taxon>Rhodospirillales</taxon>
        <taxon>Rhodospirillaceae</taxon>
        <taxon>Inquilinus</taxon>
    </lineage>
</organism>
<keyword evidence="2" id="KW-0560">Oxidoreductase</keyword>
<dbReference type="Proteomes" id="UP000029995">
    <property type="component" value="Unassembled WGS sequence"/>
</dbReference>
<comment type="caution">
    <text evidence="4">The sequence shown here is derived from an EMBL/GenBank/DDBJ whole genome shotgun (WGS) entry which is preliminary data.</text>
</comment>